<dbReference type="InterPro" id="IPR025166">
    <property type="entry name" value="Integrase_DNA_bind_dom"/>
</dbReference>
<evidence type="ECO:0000313" key="3">
    <source>
        <dbReference type="Proteomes" id="UP001558535"/>
    </source>
</evidence>
<dbReference type="Pfam" id="PF13356">
    <property type="entry name" value="Arm-DNA-bind_3"/>
    <property type="match status" value="1"/>
</dbReference>
<feature type="domain" description="Integrase DNA-binding" evidence="1">
    <location>
        <begin position="7"/>
        <end position="71"/>
    </location>
</feature>
<sequence length="162" mass="17829">MSFDSFLGLRLEATASRRSWTYRFKSPVDGRMRQQKPGEWPAMSYASAIAKWQEIRARRDSGEDPALTRRASNRPVVALTPESYTVKELCEDFLTGTSNGIGILSERPSRAGASSARSLRLPACQPLPSPGNRPSTCSIVSVTHLGTRQFCAQSLARHGTML</sequence>
<organism evidence="2 3">
    <name type="scientific">Paraburkholderia phenoliruptrix</name>
    <dbReference type="NCBI Taxonomy" id="252970"/>
    <lineage>
        <taxon>Bacteria</taxon>
        <taxon>Pseudomonadati</taxon>
        <taxon>Pseudomonadota</taxon>
        <taxon>Betaproteobacteria</taxon>
        <taxon>Burkholderiales</taxon>
        <taxon>Burkholderiaceae</taxon>
        <taxon>Paraburkholderia</taxon>
    </lineage>
</organism>
<evidence type="ECO:0000313" key="2">
    <source>
        <dbReference type="EMBL" id="MEX3751720.1"/>
    </source>
</evidence>
<accession>A0ABV3WER5</accession>
<dbReference type="InterPro" id="IPR038488">
    <property type="entry name" value="Integrase_DNA-bd_sf"/>
</dbReference>
<keyword evidence="2" id="KW-0238">DNA-binding</keyword>
<keyword evidence="3" id="KW-1185">Reference proteome</keyword>
<dbReference type="EMBL" id="JBFPKE010000005">
    <property type="protein sequence ID" value="MEX3751720.1"/>
    <property type="molecule type" value="Genomic_DNA"/>
</dbReference>
<protein>
    <submittedName>
        <fullName evidence="2">Arm DNA-binding domain-containing protein</fullName>
    </submittedName>
</protein>
<evidence type="ECO:0000259" key="1">
    <source>
        <dbReference type="Pfam" id="PF13356"/>
    </source>
</evidence>
<comment type="caution">
    <text evidence="2">The sequence shown here is derived from an EMBL/GenBank/DDBJ whole genome shotgun (WGS) entry which is preliminary data.</text>
</comment>
<name>A0ABV3WER5_9BURK</name>
<proteinExistence type="predicted"/>
<gene>
    <name evidence="2" type="ORF">AB3X84_17140</name>
</gene>
<reference evidence="2 3" key="1">
    <citation type="submission" date="2024-07" db="EMBL/GenBank/DDBJ databases">
        <title>A survey of Mimosa microsymbionts across Brazilian biomes reveals a high diversity of Paraburkholderia nodulating endemic species, but also that Cupriavidus is common as a symbiont of widespread species.</title>
        <authorList>
            <person name="Rouws L."/>
            <person name="Barauna A."/>
            <person name="Beukes C."/>
            <person name="Rouws J.R.C."/>
            <person name="De Faria S.M."/>
            <person name="Gross E."/>
            <person name="Bueno Dos Reis Junior F."/>
            <person name="Simon M.F."/>
            <person name="Maluk M."/>
            <person name="Odee D.W."/>
            <person name="Kenicer G."/>
            <person name="Young J.P.W."/>
            <person name="Reis V.M."/>
            <person name="Zilli J."/>
            <person name="James E.K."/>
        </authorList>
    </citation>
    <scope>NUCLEOTIDE SEQUENCE [LARGE SCALE GENOMIC DNA]</scope>
    <source>
        <strain evidence="2 3">BR14375</strain>
    </source>
</reference>
<dbReference type="GO" id="GO:0003677">
    <property type="term" value="F:DNA binding"/>
    <property type="evidence" value="ECO:0007669"/>
    <property type="project" value="UniProtKB-KW"/>
</dbReference>
<dbReference type="RefSeq" id="WP_368608407.1">
    <property type="nucleotide sequence ID" value="NZ_CP168530.1"/>
</dbReference>
<dbReference type="Gene3D" id="3.30.160.390">
    <property type="entry name" value="Integrase, DNA-binding domain"/>
    <property type="match status" value="1"/>
</dbReference>
<dbReference type="Proteomes" id="UP001558535">
    <property type="component" value="Unassembled WGS sequence"/>
</dbReference>